<dbReference type="Proteomes" id="UP000198762">
    <property type="component" value="Unassembled WGS sequence"/>
</dbReference>
<dbReference type="SUPFAM" id="SSF58113">
    <property type="entry name" value="Apolipoprotein A-I"/>
    <property type="match status" value="1"/>
</dbReference>
<protein>
    <submittedName>
        <fullName evidence="1">Uncharacterized protein</fullName>
    </submittedName>
</protein>
<gene>
    <name evidence="1" type="ORF">SAMN04487962_103159</name>
</gene>
<name>A0A1I0AYY7_9GAMM</name>
<keyword evidence="2" id="KW-1185">Reference proteome</keyword>
<dbReference type="AlphaFoldDB" id="A0A1I0AYY7"/>
<dbReference type="RefSeq" id="WP_091849131.1">
    <property type="nucleotide sequence ID" value="NZ_FOHZ01000003.1"/>
</dbReference>
<accession>A0A1I0AYY7</accession>
<organism evidence="1 2">
    <name type="scientific">Marinobacter segnicrescens</name>
    <dbReference type="NCBI Taxonomy" id="430453"/>
    <lineage>
        <taxon>Bacteria</taxon>
        <taxon>Pseudomonadati</taxon>
        <taxon>Pseudomonadota</taxon>
        <taxon>Gammaproteobacteria</taxon>
        <taxon>Pseudomonadales</taxon>
        <taxon>Marinobacteraceae</taxon>
        <taxon>Marinobacter</taxon>
    </lineage>
</organism>
<evidence type="ECO:0000313" key="2">
    <source>
        <dbReference type="Proteomes" id="UP000198762"/>
    </source>
</evidence>
<proteinExistence type="predicted"/>
<dbReference type="EMBL" id="FOHZ01000003">
    <property type="protein sequence ID" value="SES99450.1"/>
    <property type="molecule type" value="Genomic_DNA"/>
</dbReference>
<dbReference type="Gene3D" id="1.20.120.20">
    <property type="entry name" value="Apolipoprotein"/>
    <property type="match status" value="1"/>
</dbReference>
<sequence length="87" mass="10648">MSMKEDLNKLSETLKQYRDELRVQLHLARQDVRDEWDDLDEYWDKFRQKLDDIRHDAEGVSDETRQTAHKLGEELKSGYERIRQRIK</sequence>
<evidence type="ECO:0000313" key="1">
    <source>
        <dbReference type="EMBL" id="SES99450.1"/>
    </source>
</evidence>
<dbReference type="STRING" id="430453.SAMN04487962_103159"/>
<reference evidence="2" key="1">
    <citation type="submission" date="2016-10" db="EMBL/GenBank/DDBJ databases">
        <authorList>
            <person name="Varghese N."/>
            <person name="Submissions S."/>
        </authorList>
    </citation>
    <scope>NUCLEOTIDE SEQUENCE [LARGE SCALE GENOMIC DNA]</scope>
    <source>
        <strain evidence="2">CGMCC 1.6489</strain>
    </source>
</reference>
<dbReference type="OrthoDB" id="6197894at2"/>